<dbReference type="EMBL" id="JAGSOY010000003">
    <property type="protein sequence ID" value="MBU2709860.1"/>
    <property type="molecule type" value="Genomic_DNA"/>
</dbReference>
<accession>A0ABS5Z982</accession>
<gene>
    <name evidence="1" type="ORF">KCG35_02165</name>
</gene>
<evidence type="ECO:0000313" key="2">
    <source>
        <dbReference type="Proteomes" id="UP000690515"/>
    </source>
</evidence>
<reference evidence="1 2" key="1">
    <citation type="submission" date="2021-04" db="EMBL/GenBank/DDBJ databases">
        <authorList>
            <person name="Pira H."/>
            <person name="Risdian C."/>
            <person name="Wink J."/>
        </authorList>
    </citation>
    <scope>NUCLEOTIDE SEQUENCE [LARGE SCALE GENOMIC DNA]</scope>
    <source>
        <strain evidence="1 2">WH53</strain>
    </source>
</reference>
<dbReference type="Proteomes" id="UP000690515">
    <property type="component" value="Unassembled WGS sequence"/>
</dbReference>
<evidence type="ECO:0000313" key="1">
    <source>
        <dbReference type="EMBL" id="MBU2709860.1"/>
    </source>
</evidence>
<protein>
    <recommendedName>
        <fullName evidence="3">Class I SAM-dependent methyltransferase</fullName>
    </recommendedName>
</protein>
<keyword evidence="2" id="KW-1185">Reference proteome</keyword>
<proteinExistence type="predicted"/>
<sequence>MVIIEYDKRNSKTKSLLEYENSFSVLVKSIVDTVLGKINEEKNITSGEIERHYQLALLLSFLNIESLKQSLIKQVIPQFVKGDKLTQWYYALMYTNSIKMPKAEDIRPALLSLPIHVNDTFELAVNDCIVRHLMFSLKEIIRKKLITTRYAIDICDYIVHIISPKVDAKAMSSLCKMVGELYANDHKALIYLSIGCGDGHADSRYIKCLKNRYPSLDLHVVGLEKYVSSEKHPFEYLFDGKLIYISDNTKYESYPTLACQALGDIDANVLLVERFALHHLGISFDCFKERIDGCPLLSIEEPVNFYERTHLWMRVARIAYDLLVNWCFDQYINQNWISSALEYTNPKSGQFNVLYRWVEKIPVENTQVKGIYPRTDVIPYRQFVH</sequence>
<evidence type="ECO:0008006" key="3">
    <source>
        <dbReference type="Google" id="ProtNLM"/>
    </source>
</evidence>
<organism evidence="1 2">
    <name type="scientific">Zooshikella harenae</name>
    <dbReference type="NCBI Taxonomy" id="2827238"/>
    <lineage>
        <taxon>Bacteria</taxon>
        <taxon>Pseudomonadati</taxon>
        <taxon>Pseudomonadota</taxon>
        <taxon>Gammaproteobacteria</taxon>
        <taxon>Oceanospirillales</taxon>
        <taxon>Zooshikellaceae</taxon>
        <taxon>Zooshikella</taxon>
    </lineage>
</organism>
<dbReference type="RefSeq" id="WP_215818026.1">
    <property type="nucleotide sequence ID" value="NZ_JAGSOY010000003.1"/>
</dbReference>
<comment type="caution">
    <text evidence="1">The sequence shown here is derived from an EMBL/GenBank/DDBJ whole genome shotgun (WGS) entry which is preliminary data.</text>
</comment>
<name>A0ABS5Z982_9GAMM</name>